<keyword evidence="1" id="KW-0239">DNA-directed DNA polymerase</keyword>
<organism evidence="1 2">
    <name type="scientific">Coemansia nantahalensis</name>
    <dbReference type="NCBI Taxonomy" id="2789366"/>
    <lineage>
        <taxon>Eukaryota</taxon>
        <taxon>Fungi</taxon>
        <taxon>Fungi incertae sedis</taxon>
        <taxon>Zoopagomycota</taxon>
        <taxon>Kickxellomycotina</taxon>
        <taxon>Kickxellomycetes</taxon>
        <taxon>Kickxellales</taxon>
        <taxon>Kickxellaceae</taxon>
        <taxon>Coemansia</taxon>
    </lineage>
</organism>
<name>A0ACC1JNM5_9FUNG</name>
<protein>
    <submittedName>
        <fullName evidence="1">DNA-directed DNA polymerase alpha subunit pol12</fullName>
    </submittedName>
</protein>
<accession>A0ACC1JNM5</accession>
<dbReference type="Proteomes" id="UP001140234">
    <property type="component" value="Unassembled WGS sequence"/>
</dbReference>
<comment type="caution">
    <text evidence="1">The sequence shown here is derived from an EMBL/GenBank/DDBJ whole genome shotgun (WGS) entry which is preliminary data.</text>
</comment>
<gene>
    <name evidence="1" type="primary">POL12</name>
    <name evidence="1" type="ORF">IWQ57_005239</name>
</gene>
<evidence type="ECO:0000313" key="2">
    <source>
        <dbReference type="Proteomes" id="UP001140234"/>
    </source>
</evidence>
<sequence>AEYGIEALANPTYPHQDTVTAVGRIANISEGLEPAPISGDTLFLETSRRLGNGRRIALDVRSTPSFSLFPGQIVAVEGKNLKGSEFSVSQFRPLPRLGRARAGEEAGPVEPFSAVVASGPFTLSDNLEYEPLRDLVDHAVAASPDLVLLLGPFVSEAHPLIRDGQSDLLPEEIFSTKISPQLARLREGLPKSAAVYLVPSPDELCHPYASFPQPPLTRDQLVRLGVPEGVGSLGNPAQIAVNGVVLALSSVDVLFQLVKEEVSRLPALSDRLPRLAWHLIEQRHFYPLAAPSAECVGILASQDGKLRMQATPDVLVVPSQLRQFARLHDNVVLLNPGHSSKGLAGGTFAKLAFRAPGSIEPPSHTLGDAGKLHPAELASVDIVRI</sequence>
<reference evidence="1" key="1">
    <citation type="submission" date="2022-07" db="EMBL/GenBank/DDBJ databases">
        <title>Phylogenomic reconstructions and comparative analyses of Kickxellomycotina fungi.</title>
        <authorList>
            <person name="Reynolds N.K."/>
            <person name="Stajich J.E."/>
            <person name="Barry K."/>
            <person name="Grigoriev I.V."/>
            <person name="Crous P."/>
            <person name="Smith M.E."/>
        </authorList>
    </citation>
    <scope>NUCLEOTIDE SEQUENCE</scope>
    <source>
        <strain evidence="1">CBS 109366</strain>
    </source>
</reference>
<keyword evidence="1" id="KW-0808">Transferase</keyword>
<dbReference type="EMBL" id="JANBUJ010002421">
    <property type="protein sequence ID" value="KAJ2764245.1"/>
    <property type="molecule type" value="Genomic_DNA"/>
</dbReference>
<keyword evidence="1" id="KW-0548">Nucleotidyltransferase</keyword>
<evidence type="ECO:0000313" key="1">
    <source>
        <dbReference type="EMBL" id="KAJ2764245.1"/>
    </source>
</evidence>
<proteinExistence type="predicted"/>
<keyword evidence="2" id="KW-1185">Reference proteome</keyword>
<feature type="non-terminal residue" evidence="1">
    <location>
        <position position="1"/>
    </location>
</feature>